<dbReference type="Pfam" id="PF03184">
    <property type="entry name" value="DDE_1"/>
    <property type="match status" value="1"/>
</dbReference>
<dbReference type="InterPro" id="IPR050863">
    <property type="entry name" value="CenT-Element_Derived"/>
</dbReference>
<comment type="caution">
    <text evidence="2">The sequence shown here is derived from an EMBL/GenBank/DDBJ whole genome shotgun (WGS) entry which is preliminary data.</text>
</comment>
<gene>
    <name evidence="2" type="ORF">PMACD_LOCUS12925</name>
</gene>
<sequence length="145" mass="16862">MDETGVTTVQDTYRKKYSAYIYYRGRKRIGAVTSWERGKNRHSPQLEKDGPPGAVYTCSHNGWTNSSIYIKWLRHFIDYSKPTTEQPVVLIMDNHNSHCTFEAWEVVKANHVVMLSIPPHSSHRLQPLDVTFFGPFKRAYNKECL</sequence>
<proteinExistence type="predicted"/>
<dbReference type="InterPro" id="IPR004875">
    <property type="entry name" value="DDE_SF_endonuclease_dom"/>
</dbReference>
<dbReference type="GO" id="GO:0003677">
    <property type="term" value="F:DNA binding"/>
    <property type="evidence" value="ECO:0007669"/>
    <property type="project" value="TreeGrafter"/>
</dbReference>
<evidence type="ECO:0000313" key="3">
    <source>
        <dbReference type="Proteomes" id="UP000663880"/>
    </source>
</evidence>
<reference evidence="2" key="1">
    <citation type="submission" date="2021-02" db="EMBL/GenBank/DDBJ databases">
        <authorList>
            <person name="Steward A R."/>
        </authorList>
    </citation>
    <scope>NUCLEOTIDE SEQUENCE</scope>
</reference>
<organism evidence="2 3">
    <name type="scientific">Pieris macdunnoughi</name>
    <dbReference type="NCBI Taxonomy" id="345717"/>
    <lineage>
        <taxon>Eukaryota</taxon>
        <taxon>Metazoa</taxon>
        <taxon>Ecdysozoa</taxon>
        <taxon>Arthropoda</taxon>
        <taxon>Hexapoda</taxon>
        <taxon>Insecta</taxon>
        <taxon>Pterygota</taxon>
        <taxon>Neoptera</taxon>
        <taxon>Endopterygota</taxon>
        <taxon>Lepidoptera</taxon>
        <taxon>Glossata</taxon>
        <taxon>Ditrysia</taxon>
        <taxon>Papilionoidea</taxon>
        <taxon>Pieridae</taxon>
        <taxon>Pierinae</taxon>
        <taxon>Pieris</taxon>
    </lineage>
</organism>
<feature type="domain" description="DDE-1" evidence="1">
    <location>
        <begin position="47"/>
        <end position="143"/>
    </location>
</feature>
<protein>
    <recommendedName>
        <fullName evidence="1">DDE-1 domain-containing protein</fullName>
    </recommendedName>
</protein>
<keyword evidence="3" id="KW-1185">Reference proteome</keyword>
<dbReference type="PANTHER" id="PTHR19303">
    <property type="entry name" value="TRANSPOSON"/>
    <property type="match status" value="1"/>
</dbReference>
<dbReference type="Gene3D" id="3.30.420.10">
    <property type="entry name" value="Ribonuclease H-like superfamily/Ribonuclease H"/>
    <property type="match status" value="1"/>
</dbReference>
<evidence type="ECO:0000259" key="1">
    <source>
        <dbReference type="Pfam" id="PF03184"/>
    </source>
</evidence>
<dbReference type="AlphaFoldDB" id="A0A821W7G3"/>
<dbReference type="InterPro" id="IPR036397">
    <property type="entry name" value="RNaseH_sf"/>
</dbReference>
<evidence type="ECO:0000313" key="2">
    <source>
        <dbReference type="EMBL" id="CAF4919927.1"/>
    </source>
</evidence>
<dbReference type="EMBL" id="CAJOBZ010000053">
    <property type="protein sequence ID" value="CAF4919927.1"/>
    <property type="molecule type" value="Genomic_DNA"/>
</dbReference>
<dbReference type="Proteomes" id="UP000663880">
    <property type="component" value="Unassembled WGS sequence"/>
</dbReference>
<dbReference type="PANTHER" id="PTHR19303:SF74">
    <property type="entry name" value="POGO TRANSPOSABLE ELEMENT WITH KRAB DOMAIN"/>
    <property type="match status" value="1"/>
</dbReference>
<name>A0A821W7G3_9NEOP</name>
<dbReference type="OrthoDB" id="8191755at2759"/>
<dbReference type="GO" id="GO:0005634">
    <property type="term" value="C:nucleus"/>
    <property type="evidence" value="ECO:0007669"/>
    <property type="project" value="TreeGrafter"/>
</dbReference>
<accession>A0A821W7G3</accession>